<protein>
    <submittedName>
        <fullName evidence="1">Glycosyltransferase</fullName>
    </submittedName>
</protein>
<reference evidence="1" key="2">
    <citation type="submission" date="2024-06" db="EMBL/GenBank/DDBJ databases">
        <authorList>
            <person name="Petrova K.O."/>
            <person name="Toshchakov S.V."/>
            <person name="Boltjanskaja Y.V."/>
            <person name="Kevbrin V.V."/>
        </authorList>
    </citation>
    <scope>NUCLEOTIDE SEQUENCE</scope>
    <source>
        <strain evidence="1">Z-710</strain>
    </source>
</reference>
<dbReference type="GO" id="GO:0016757">
    <property type="term" value="F:glycosyltransferase activity"/>
    <property type="evidence" value="ECO:0007669"/>
    <property type="project" value="InterPro"/>
</dbReference>
<accession>A0AAU8HV34</accession>
<dbReference type="SUPFAM" id="SSF53448">
    <property type="entry name" value="Nucleotide-diphospho-sugar transferases"/>
    <property type="match status" value="2"/>
</dbReference>
<evidence type="ECO:0000313" key="1">
    <source>
        <dbReference type="EMBL" id="XCI29254.1"/>
    </source>
</evidence>
<reference evidence="1" key="1">
    <citation type="journal article" date="2018" name="Antonie Van Leeuwenhoek">
        <title>Proteinivorax hydrogeniformans sp. nov., an anaerobic, haloalkaliphilic bacterium fermenting proteinaceous compounds with high hydrogen production.</title>
        <authorList>
            <person name="Boltyanskaya Y."/>
            <person name="Detkova E."/>
            <person name="Pimenov N."/>
            <person name="Kevbrin V."/>
        </authorList>
    </citation>
    <scope>NUCLEOTIDE SEQUENCE</scope>
    <source>
        <strain evidence="1">Z-710</strain>
    </source>
</reference>
<dbReference type="Pfam" id="PF01501">
    <property type="entry name" value="Glyco_transf_8"/>
    <property type="match status" value="2"/>
</dbReference>
<sequence>MKHYYCTTLSKDYLYKGLLLYKSLEKVDDNFHFYFVCLHEETKELLSKMHLKNATIIPISDIEAEDSQLLQVKESRNDKEYIWTSKASAMLYILRNFKGTDHIVWLDGDTYFFSDPAPIYKEWGNYSIMLTKERWRKRDKIRENQIGIYNTGFMGFRRDRHGLKALNWFRNKLIMWCYDKNKFKIGPWSDQVYVNDWPDRFQNVGVIKNIGVNLNPYIVQGCKISKDKDHLYVNDTKLIFYHYYGFKYYDGNEFDLCGYAPNLKDNVLKLIYLPYINAVNDITKFIKSVDSNFFKLKNPKEYYISRYFNLTQNQRAKANHPNLCAIVTKDFVVRVVTMYNSLKTYTKSFHLWILCVDDISYKALEKMNLDHVTLITLKNIGTKKLKKLEKTRKLNEFCWTLKAPFIRFLIRNNFNIDSIIYLDSDIFFFKDIKSIYEDWGSKSILITKHSEPKVEKKYGEFQAGLIGFKRNKTGLRCLRWWQKKCFKWCYDNFDDKRQWADQKYLEQWPRKFQNVRIAQNKGINAGEWNVRSLTIEVKDRSVYIDGDELIAYHFSGVPANDEKRELLKRRETSKKVKKYIYKIYIEELKKTAKKLGVNN</sequence>
<dbReference type="AlphaFoldDB" id="A0AAU8HV34"/>
<gene>
    <name evidence="1" type="ORF">PRVXH_000565</name>
</gene>
<dbReference type="Gene3D" id="3.90.550.10">
    <property type="entry name" value="Spore Coat Polysaccharide Biosynthesis Protein SpsA, Chain A"/>
    <property type="match status" value="2"/>
</dbReference>
<organism evidence="1">
    <name type="scientific">Proteinivorax hydrogeniformans</name>
    <dbReference type="NCBI Taxonomy" id="1826727"/>
    <lineage>
        <taxon>Bacteria</taxon>
        <taxon>Bacillati</taxon>
        <taxon>Bacillota</taxon>
        <taxon>Clostridia</taxon>
        <taxon>Eubacteriales</taxon>
        <taxon>Proteinivoracaceae</taxon>
        <taxon>Proteinivorax</taxon>
    </lineage>
</organism>
<dbReference type="InterPro" id="IPR029044">
    <property type="entry name" value="Nucleotide-diphossugar_trans"/>
</dbReference>
<dbReference type="InterPro" id="IPR002495">
    <property type="entry name" value="Glyco_trans_8"/>
</dbReference>
<name>A0AAU8HV34_9FIRM</name>
<proteinExistence type="predicted"/>
<dbReference type="RefSeq" id="WP_353893802.1">
    <property type="nucleotide sequence ID" value="NZ_CP159485.1"/>
</dbReference>
<dbReference type="EMBL" id="CP159485">
    <property type="protein sequence ID" value="XCI29254.1"/>
    <property type="molecule type" value="Genomic_DNA"/>
</dbReference>